<organism evidence="2 3">
    <name type="scientific">Candidatus Magasanikbacteria bacterium CG10_big_fil_rev_8_21_14_0_10_40_10</name>
    <dbReference type="NCBI Taxonomy" id="1974648"/>
    <lineage>
        <taxon>Bacteria</taxon>
        <taxon>Candidatus Magasanikiibacteriota</taxon>
    </lineage>
</organism>
<gene>
    <name evidence="2" type="ORF">COU31_00965</name>
</gene>
<feature type="region of interest" description="Disordered" evidence="1">
    <location>
        <begin position="1"/>
        <end position="35"/>
    </location>
</feature>
<evidence type="ECO:0000256" key="1">
    <source>
        <dbReference type="SAM" id="MobiDB-lite"/>
    </source>
</evidence>
<name>A0A2M6W4R1_9BACT</name>
<accession>A0A2M6W4R1</accession>
<protein>
    <submittedName>
        <fullName evidence="2">Uncharacterized protein</fullName>
    </submittedName>
</protein>
<dbReference type="EMBL" id="PFBX01000006">
    <property type="protein sequence ID" value="PIT87782.1"/>
    <property type="molecule type" value="Genomic_DNA"/>
</dbReference>
<sequence>MGKKRGSWKPDSRTLELDFSKKTEPTLESAPKPTLAEEMTEKLKEADFFTGEEKIFTLGSLRERMKINGEKKPAWNQIAAWWKKNVYMAEPLIKGVDYSEPCLVKFFKDPNIKSEAEKTGRRNLDFYFFPQGIAEPTAKGLKIKDKINSIDIYIKLFSNNKD</sequence>
<evidence type="ECO:0000313" key="3">
    <source>
        <dbReference type="Proteomes" id="UP000231183"/>
    </source>
</evidence>
<evidence type="ECO:0000313" key="2">
    <source>
        <dbReference type="EMBL" id="PIT87782.1"/>
    </source>
</evidence>
<feature type="compositionally biased region" description="Basic and acidic residues" evidence="1">
    <location>
        <begin position="8"/>
        <end position="25"/>
    </location>
</feature>
<dbReference type="AlphaFoldDB" id="A0A2M6W4R1"/>
<comment type="caution">
    <text evidence="2">The sequence shown here is derived from an EMBL/GenBank/DDBJ whole genome shotgun (WGS) entry which is preliminary data.</text>
</comment>
<dbReference type="Proteomes" id="UP000231183">
    <property type="component" value="Unassembled WGS sequence"/>
</dbReference>
<proteinExistence type="predicted"/>
<reference evidence="3" key="1">
    <citation type="submission" date="2017-09" db="EMBL/GenBank/DDBJ databases">
        <title>Depth-based differentiation of microbial function through sediment-hosted aquifers and enrichment of novel symbionts in the deep terrestrial subsurface.</title>
        <authorList>
            <person name="Probst A.J."/>
            <person name="Ladd B."/>
            <person name="Jarett J.K."/>
            <person name="Geller-Mcgrath D.E."/>
            <person name="Sieber C.M.K."/>
            <person name="Emerson J.B."/>
            <person name="Anantharaman K."/>
            <person name="Thomas B.C."/>
            <person name="Malmstrom R."/>
            <person name="Stieglmeier M."/>
            <person name="Klingl A."/>
            <person name="Woyke T."/>
            <person name="Ryan C.M."/>
            <person name="Banfield J.F."/>
        </authorList>
    </citation>
    <scope>NUCLEOTIDE SEQUENCE [LARGE SCALE GENOMIC DNA]</scope>
</reference>